<dbReference type="InterPro" id="IPR036249">
    <property type="entry name" value="Thioredoxin-like_sf"/>
</dbReference>
<evidence type="ECO:0000256" key="4">
    <source>
        <dbReference type="ARBA" id="ARBA00022827"/>
    </source>
</evidence>
<dbReference type="InterPro" id="IPR008255">
    <property type="entry name" value="Pyr_nucl-diS_OxRdtase_2_AS"/>
</dbReference>
<evidence type="ECO:0000259" key="11">
    <source>
        <dbReference type="Pfam" id="PF07992"/>
    </source>
</evidence>
<dbReference type="PIRSF" id="PIRSF000238">
    <property type="entry name" value="AhpF"/>
    <property type="match status" value="1"/>
</dbReference>
<comment type="cofactor">
    <cofactor evidence="9">
        <name>FAD</name>
        <dbReference type="ChEBI" id="CHEBI:57692"/>
    </cofactor>
    <text evidence="9">Binds 1 FAD per subunit.</text>
</comment>
<evidence type="ECO:0000256" key="7">
    <source>
        <dbReference type="ARBA" id="ARBA00023157"/>
    </source>
</evidence>
<dbReference type="GO" id="GO:0050660">
    <property type="term" value="F:flavin adenine dinucleotide binding"/>
    <property type="evidence" value="ECO:0007669"/>
    <property type="project" value="InterPro"/>
</dbReference>
<comment type="caution">
    <text evidence="13">The sequence shown here is derived from an EMBL/GenBank/DDBJ whole genome shotgun (WGS) entry which is preliminary data.</text>
</comment>
<feature type="disulfide bond" description="Redox-active" evidence="10">
    <location>
        <begin position="345"/>
        <end position="348"/>
    </location>
</feature>
<feature type="domain" description="FAD/NAD(P)-binding" evidence="11">
    <location>
        <begin position="213"/>
        <end position="504"/>
    </location>
</feature>
<dbReference type="FunFam" id="3.50.50.60:FF:000007">
    <property type="entry name" value="Alkyl hydroperoxide reductase, F subunit"/>
    <property type="match status" value="1"/>
</dbReference>
<evidence type="ECO:0000313" key="14">
    <source>
        <dbReference type="Proteomes" id="UP000430120"/>
    </source>
</evidence>
<dbReference type="PROSITE" id="PS00573">
    <property type="entry name" value="PYRIDINE_REDOX_2"/>
    <property type="match status" value="1"/>
</dbReference>
<dbReference type="SUPFAM" id="SSF51905">
    <property type="entry name" value="FAD/NAD(P)-binding domain"/>
    <property type="match status" value="1"/>
</dbReference>
<dbReference type="InterPro" id="IPR036188">
    <property type="entry name" value="FAD/NAD-bd_sf"/>
</dbReference>
<dbReference type="GO" id="GO:0005829">
    <property type="term" value="C:cytosol"/>
    <property type="evidence" value="ECO:0007669"/>
    <property type="project" value="UniProtKB-ARBA"/>
</dbReference>
<evidence type="ECO:0000256" key="9">
    <source>
        <dbReference type="PIRSR" id="PIRSR000238-1"/>
    </source>
</evidence>
<keyword evidence="8 10" id="KW-0676">Redox-active center</keyword>
<dbReference type="GO" id="GO:0102039">
    <property type="term" value="F:NADH-dependent peroxiredoxin activity"/>
    <property type="evidence" value="ECO:0007669"/>
    <property type="project" value="InterPro"/>
</dbReference>
<dbReference type="GO" id="GO:0000302">
    <property type="term" value="P:response to reactive oxygen species"/>
    <property type="evidence" value="ECO:0007669"/>
    <property type="project" value="InterPro"/>
</dbReference>
<keyword evidence="6 9" id="KW-0520">NAD</keyword>
<dbReference type="InterPro" id="IPR050097">
    <property type="entry name" value="Ferredoxin-NADP_redctase_2"/>
</dbReference>
<dbReference type="PRINTS" id="PR00469">
    <property type="entry name" value="PNDRDTASEII"/>
</dbReference>
<keyword evidence="7 10" id="KW-1015">Disulfide bond</keyword>
<dbReference type="InterPro" id="IPR044141">
    <property type="entry name" value="AhpF_NTD_C"/>
</dbReference>
<evidence type="ECO:0000256" key="3">
    <source>
        <dbReference type="ARBA" id="ARBA00022630"/>
    </source>
</evidence>
<proteinExistence type="inferred from homology"/>
<sequence>MLDDSIKTQLQAYFERITQPIELIASLDDRPASAEMRDLLSEIAAIAPAKITARFDGQDARRPSFQITRAGADMGMRFAAIPMGHEFTSLLLALLWAGGHPPKVEADVIEQIQAIEGDFVFETYMSLTCHNCPDVVQALNLMAMLNPRIRHVAIDGGLFQQEIEERQIMGVPAVYLNGQMFSSGRMELPEILAKIDTGAAARDAAKLSTKAPFDVLVVGAGPAGAAAAIYAARKGIRTGIVAERFGGQTLDTLGIENFISVPETEGPKFAAALEAHVRVYDVDIMANQKVDQLVPAAQPGGYATVKLSNGAELKSRTVIVATGARWRNVNVPGEQAYKTKGVAYCPHCDGPLFKGKRVAVIGGGNSGVEAAIDLAGVVAHVTLVEFADQLKADAVLVNKLKSLPNVEIHVSAQTTEITGDGQKVNGLKYKDRVSGEEHTVALEGVFVQIGLVPNSEFLKGTLELSKFGEIVVDAKCHTSVPGVYGAGDVTTVPYKQIIIATGEGAKAALSAFDHLIRTPAPQA</sequence>
<dbReference type="Proteomes" id="UP000430120">
    <property type="component" value="Unassembled WGS sequence"/>
</dbReference>
<keyword evidence="3" id="KW-0285">Flavoprotein</keyword>
<dbReference type="PROSITE" id="PS51354">
    <property type="entry name" value="GLUTAREDOXIN_2"/>
    <property type="match status" value="1"/>
</dbReference>
<dbReference type="PRINTS" id="PR00368">
    <property type="entry name" value="FADPNR"/>
</dbReference>
<gene>
    <name evidence="13" type="primary">ahpF</name>
    <name evidence="13" type="ORF">F7Q92_09180</name>
</gene>
<keyword evidence="14" id="KW-1185">Reference proteome</keyword>
<dbReference type="NCBIfam" id="TIGR03140">
    <property type="entry name" value="AhpF"/>
    <property type="match status" value="1"/>
</dbReference>
<dbReference type="SUPFAM" id="SSF52833">
    <property type="entry name" value="Thioredoxin-like"/>
    <property type="match status" value="2"/>
</dbReference>
<dbReference type="AlphaFoldDB" id="A0A643FDB4"/>
<dbReference type="EC" id="1.8.1.-" evidence="13"/>
<dbReference type="Pfam" id="PF07992">
    <property type="entry name" value="Pyr_redox_2"/>
    <property type="match status" value="1"/>
</dbReference>
<dbReference type="CDD" id="cd03026">
    <property type="entry name" value="AhpF_NTD_C"/>
    <property type="match status" value="1"/>
</dbReference>
<dbReference type="InterPro" id="IPR044142">
    <property type="entry name" value="AhpF_NTD_N"/>
</dbReference>
<evidence type="ECO:0000256" key="6">
    <source>
        <dbReference type="ARBA" id="ARBA00023027"/>
    </source>
</evidence>
<evidence type="ECO:0000313" key="13">
    <source>
        <dbReference type="EMBL" id="KAB0583178.1"/>
    </source>
</evidence>
<dbReference type="GO" id="GO:0032991">
    <property type="term" value="C:protein-containing complex"/>
    <property type="evidence" value="ECO:0007669"/>
    <property type="project" value="UniProtKB-ARBA"/>
</dbReference>
<accession>A0A643FDB4</accession>
<dbReference type="Gene3D" id="3.40.30.80">
    <property type="match status" value="1"/>
</dbReference>
<feature type="binding site" evidence="9">
    <location>
        <begin position="357"/>
        <end position="371"/>
    </location>
    <ligand>
        <name>NAD(+)</name>
        <dbReference type="ChEBI" id="CHEBI:57540"/>
    </ligand>
</feature>
<evidence type="ECO:0000256" key="8">
    <source>
        <dbReference type="ARBA" id="ARBA00023284"/>
    </source>
</evidence>
<dbReference type="CDD" id="cd02974">
    <property type="entry name" value="AhpF_NTD_N"/>
    <property type="match status" value="1"/>
</dbReference>
<dbReference type="InterPro" id="IPR012336">
    <property type="entry name" value="Thioredoxin-like_fold"/>
</dbReference>
<feature type="binding site" evidence="9">
    <location>
        <begin position="478"/>
        <end position="488"/>
    </location>
    <ligand>
        <name>FAD</name>
        <dbReference type="ChEBI" id="CHEBI:57692"/>
    </ligand>
</feature>
<dbReference type="Gene3D" id="3.50.50.60">
    <property type="entry name" value="FAD/NAD(P)-binding domain"/>
    <property type="match status" value="2"/>
</dbReference>
<name>A0A643FDB4_IDEDE</name>
<dbReference type="EMBL" id="VZPB01000017">
    <property type="protein sequence ID" value="KAB0583178.1"/>
    <property type="molecule type" value="Genomic_DNA"/>
</dbReference>
<dbReference type="OrthoDB" id="9806179at2"/>
<evidence type="ECO:0000256" key="1">
    <source>
        <dbReference type="ARBA" id="ARBA00009333"/>
    </source>
</evidence>
<keyword evidence="4 9" id="KW-0274">FAD</keyword>
<organism evidence="13 14">
    <name type="scientific">Ideonella dechloratans</name>
    <dbReference type="NCBI Taxonomy" id="36863"/>
    <lineage>
        <taxon>Bacteria</taxon>
        <taxon>Pseudomonadati</taxon>
        <taxon>Pseudomonadota</taxon>
        <taxon>Betaproteobacteria</taxon>
        <taxon>Burkholderiales</taxon>
        <taxon>Sphaerotilaceae</taxon>
        <taxon>Ideonella</taxon>
    </lineage>
</organism>
<comment type="subunit">
    <text evidence="2">Homodimer.</text>
</comment>
<keyword evidence="5 13" id="KW-0560">Oxidoreductase</keyword>
<dbReference type="PANTHER" id="PTHR48105">
    <property type="entry name" value="THIOREDOXIN REDUCTASE 1-RELATED-RELATED"/>
    <property type="match status" value="1"/>
</dbReference>
<dbReference type="Pfam" id="PF13192">
    <property type="entry name" value="Thioredoxin_3"/>
    <property type="match status" value="1"/>
</dbReference>
<dbReference type="RefSeq" id="WP_151123848.1">
    <property type="nucleotide sequence ID" value="NZ_CP088081.1"/>
</dbReference>
<dbReference type="GO" id="GO:0016668">
    <property type="term" value="F:oxidoreductase activity, acting on a sulfur group of donors, NAD(P) as acceptor"/>
    <property type="evidence" value="ECO:0007669"/>
    <property type="project" value="UniProtKB-ARBA"/>
</dbReference>
<evidence type="ECO:0000256" key="5">
    <source>
        <dbReference type="ARBA" id="ARBA00023002"/>
    </source>
</evidence>
<feature type="binding site" evidence="9">
    <location>
        <begin position="214"/>
        <end position="229"/>
    </location>
    <ligand>
        <name>FAD</name>
        <dbReference type="ChEBI" id="CHEBI:57692"/>
    </ligand>
</feature>
<dbReference type="InterPro" id="IPR012081">
    <property type="entry name" value="Alkyl_hydroperoxide_Rdtase_suF"/>
</dbReference>
<feature type="domain" description="Thioredoxin-like fold" evidence="12">
    <location>
        <begin position="125"/>
        <end position="195"/>
    </location>
</feature>
<dbReference type="GO" id="GO:0051287">
    <property type="term" value="F:NAD binding"/>
    <property type="evidence" value="ECO:0007669"/>
    <property type="project" value="InterPro"/>
</dbReference>
<evidence type="ECO:0000256" key="2">
    <source>
        <dbReference type="ARBA" id="ARBA00011738"/>
    </source>
</evidence>
<keyword evidence="9" id="KW-0521">NADP</keyword>
<reference evidence="13 14" key="1">
    <citation type="submission" date="2019-09" db="EMBL/GenBank/DDBJ databases">
        <title>Draft genome sequences of 48 bacterial type strains from the CCUG.</title>
        <authorList>
            <person name="Tunovic T."/>
            <person name="Pineiro-Iglesias B."/>
            <person name="Unosson C."/>
            <person name="Inganas E."/>
            <person name="Ohlen M."/>
            <person name="Cardew S."/>
            <person name="Jensie-Markopoulos S."/>
            <person name="Salva-Serra F."/>
            <person name="Jaen-Luchoro D."/>
            <person name="Karlsson R."/>
            <person name="Svensson-Stadler L."/>
            <person name="Chun J."/>
            <person name="Moore E."/>
        </authorList>
    </citation>
    <scope>NUCLEOTIDE SEQUENCE [LARGE SCALE GENOMIC DNA]</scope>
    <source>
        <strain evidence="13 14">CCUG 30977</strain>
    </source>
</reference>
<dbReference type="InterPro" id="IPR023753">
    <property type="entry name" value="FAD/NAD-binding_dom"/>
</dbReference>
<evidence type="ECO:0000259" key="12">
    <source>
        <dbReference type="Pfam" id="PF13192"/>
    </source>
</evidence>
<comment type="similarity">
    <text evidence="1">Belongs to the class-II pyridine nucleotide-disulfide oxidoreductase family.</text>
</comment>
<evidence type="ECO:0000256" key="10">
    <source>
        <dbReference type="PIRSR" id="PIRSR000238-2"/>
    </source>
</evidence>
<protein>
    <submittedName>
        <fullName evidence="13">Alkyl hydroperoxide reductase subunit F</fullName>
        <ecNumber evidence="13">1.8.1.-</ecNumber>
    </submittedName>
</protein>